<evidence type="ECO:0000256" key="2">
    <source>
        <dbReference type="ARBA" id="ARBA00022723"/>
    </source>
</evidence>
<evidence type="ECO:0000256" key="1">
    <source>
        <dbReference type="ARBA" id="ARBA00005495"/>
    </source>
</evidence>
<keyword evidence="2" id="KW-0479">Metal-binding</keyword>
<feature type="domain" description="CENP-V/GFA" evidence="4">
    <location>
        <begin position="10"/>
        <end position="126"/>
    </location>
</feature>
<dbReference type="SUPFAM" id="SSF51316">
    <property type="entry name" value="Mss4-like"/>
    <property type="match status" value="2"/>
</dbReference>
<comment type="similarity">
    <text evidence="1">Belongs to the Gfa family.</text>
</comment>
<dbReference type="GO" id="GO:0046872">
    <property type="term" value="F:metal ion binding"/>
    <property type="evidence" value="ECO:0007669"/>
    <property type="project" value="UniProtKB-KW"/>
</dbReference>
<dbReference type="InterPro" id="IPR052355">
    <property type="entry name" value="CENP-V-like"/>
</dbReference>
<evidence type="ECO:0000259" key="4">
    <source>
        <dbReference type="PROSITE" id="PS51891"/>
    </source>
</evidence>
<proteinExistence type="inferred from homology"/>
<protein>
    <submittedName>
        <fullName evidence="5">Mss4-like protein</fullName>
    </submittedName>
</protein>
<gene>
    <name evidence="5" type="ORF">DFH08DRAFT_906526</name>
</gene>
<comment type="caution">
    <text evidence="5">The sequence shown here is derived from an EMBL/GenBank/DDBJ whole genome shotgun (WGS) entry which is preliminary data.</text>
</comment>
<keyword evidence="3" id="KW-0862">Zinc</keyword>
<evidence type="ECO:0000256" key="3">
    <source>
        <dbReference type="ARBA" id="ARBA00022833"/>
    </source>
</evidence>
<reference evidence="5" key="1">
    <citation type="submission" date="2023-03" db="EMBL/GenBank/DDBJ databases">
        <title>Massive genome expansion in bonnet fungi (Mycena s.s.) driven by repeated elements and novel gene families across ecological guilds.</title>
        <authorList>
            <consortium name="Lawrence Berkeley National Laboratory"/>
            <person name="Harder C.B."/>
            <person name="Miyauchi S."/>
            <person name="Viragh M."/>
            <person name="Kuo A."/>
            <person name="Thoen E."/>
            <person name="Andreopoulos B."/>
            <person name="Lu D."/>
            <person name="Skrede I."/>
            <person name="Drula E."/>
            <person name="Henrissat B."/>
            <person name="Morin E."/>
            <person name="Kohler A."/>
            <person name="Barry K."/>
            <person name="LaButti K."/>
            <person name="Morin E."/>
            <person name="Salamov A."/>
            <person name="Lipzen A."/>
            <person name="Mereny Z."/>
            <person name="Hegedus B."/>
            <person name="Baldrian P."/>
            <person name="Stursova M."/>
            <person name="Weitz H."/>
            <person name="Taylor A."/>
            <person name="Grigoriev I.V."/>
            <person name="Nagy L.G."/>
            <person name="Martin F."/>
            <person name="Kauserud H."/>
        </authorList>
    </citation>
    <scope>NUCLEOTIDE SEQUENCE</scope>
    <source>
        <strain evidence="5">CBHHK002</strain>
    </source>
</reference>
<dbReference type="PANTHER" id="PTHR28620:SF1">
    <property type="entry name" value="CENP-V_GFA DOMAIN-CONTAINING PROTEIN"/>
    <property type="match status" value="1"/>
</dbReference>
<dbReference type="PANTHER" id="PTHR28620">
    <property type="entry name" value="CENTROMERE PROTEIN V"/>
    <property type="match status" value="1"/>
</dbReference>
<evidence type="ECO:0000313" key="5">
    <source>
        <dbReference type="EMBL" id="KAJ7301614.1"/>
    </source>
</evidence>
<feature type="domain" description="CENP-V/GFA" evidence="4">
    <location>
        <begin position="143"/>
        <end position="259"/>
    </location>
</feature>
<organism evidence="5 6">
    <name type="scientific">Mycena albidolilacea</name>
    <dbReference type="NCBI Taxonomy" id="1033008"/>
    <lineage>
        <taxon>Eukaryota</taxon>
        <taxon>Fungi</taxon>
        <taxon>Dikarya</taxon>
        <taxon>Basidiomycota</taxon>
        <taxon>Agaricomycotina</taxon>
        <taxon>Agaricomycetes</taxon>
        <taxon>Agaricomycetidae</taxon>
        <taxon>Agaricales</taxon>
        <taxon>Marasmiineae</taxon>
        <taxon>Mycenaceae</taxon>
        <taxon>Mycena</taxon>
    </lineage>
</organism>
<dbReference type="Gene3D" id="2.170.150.70">
    <property type="match status" value="2"/>
</dbReference>
<accession>A0AAD7E7D4</accession>
<dbReference type="InterPro" id="IPR011057">
    <property type="entry name" value="Mss4-like_sf"/>
</dbReference>
<sequence length="260" mass="28424">MSESETLIEYRGNCHCGAFKYTFKSAELKQAYACNCSICSKNGYVWGFPAKENFTVVKGDVDSTLKSYTFGKHTMAHKFCPTCGTSVMARTPDGKYGINLRALQDLDIESLPVLTSDGAATEPRYEVPEPVAVQHPGDESNVYQGSCHCGAVGYAVLSPEKITTVKCCNCSICSRDAALWIYPPTTTVTFKGLDSLVEYTFGSRTTYHGFCATCGVAIRERFLPPRSDTALNIRTMYGLDLAGLEITKEDNKSAPPAYEV</sequence>
<evidence type="ECO:0000313" key="6">
    <source>
        <dbReference type="Proteomes" id="UP001218218"/>
    </source>
</evidence>
<dbReference type="PROSITE" id="PS51891">
    <property type="entry name" value="CENP_V_GFA"/>
    <property type="match status" value="2"/>
</dbReference>
<name>A0AAD7E7D4_9AGAR</name>
<dbReference type="EMBL" id="JARIHO010000130">
    <property type="protein sequence ID" value="KAJ7301614.1"/>
    <property type="molecule type" value="Genomic_DNA"/>
</dbReference>
<dbReference type="GO" id="GO:0016846">
    <property type="term" value="F:carbon-sulfur lyase activity"/>
    <property type="evidence" value="ECO:0007669"/>
    <property type="project" value="InterPro"/>
</dbReference>
<dbReference type="InterPro" id="IPR006913">
    <property type="entry name" value="CENP-V/GFA"/>
</dbReference>
<dbReference type="AlphaFoldDB" id="A0AAD7E7D4"/>
<dbReference type="Pfam" id="PF04828">
    <property type="entry name" value="GFA"/>
    <property type="match status" value="2"/>
</dbReference>
<dbReference type="Proteomes" id="UP001218218">
    <property type="component" value="Unassembled WGS sequence"/>
</dbReference>
<keyword evidence="6" id="KW-1185">Reference proteome</keyword>